<keyword evidence="2" id="KW-1185">Reference proteome</keyword>
<comment type="caution">
    <text evidence="1">The sequence shown here is derived from an EMBL/GenBank/DDBJ whole genome shotgun (WGS) entry which is preliminary data.</text>
</comment>
<proteinExistence type="predicted"/>
<accession>A0ACB6QWM6</accession>
<dbReference type="EMBL" id="MU003505">
    <property type="protein sequence ID" value="KAF2471285.1"/>
    <property type="molecule type" value="Genomic_DNA"/>
</dbReference>
<reference evidence="1" key="1">
    <citation type="journal article" date="2020" name="Stud. Mycol.">
        <title>101 Dothideomycetes genomes: a test case for predicting lifestyles and emergence of pathogens.</title>
        <authorList>
            <person name="Haridas S."/>
            <person name="Albert R."/>
            <person name="Binder M."/>
            <person name="Bloem J."/>
            <person name="Labutti K."/>
            <person name="Salamov A."/>
            <person name="Andreopoulos B."/>
            <person name="Baker S."/>
            <person name="Barry K."/>
            <person name="Bills G."/>
            <person name="Bluhm B."/>
            <person name="Cannon C."/>
            <person name="Castanera R."/>
            <person name="Culley D."/>
            <person name="Daum C."/>
            <person name="Ezra D."/>
            <person name="Gonzalez J."/>
            <person name="Henrissat B."/>
            <person name="Kuo A."/>
            <person name="Liang C."/>
            <person name="Lipzen A."/>
            <person name="Lutzoni F."/>
            <person name="Magnuson J."/>
            <person name="Mondo S."/>
            <person name="Nolan M."/>
            <person name="Ohm R."/>
            <person name="Pangilinan J."/>
            <person name="Park H.-J."/>
            <person name="Ramirez L."/>
            <person name="Alfaro M."/>
            <person name="Sun H."/>
            <person name="Tritt A."/>
            <person name="Yoshinaga Y."/>
            <person name="Zwiers L.-H."/>
            <person name="Turgeon B."/>
            <person name="Goodwin S."/>
            <person name="Spatafora J."/>
            <person name="Crous P."/>
            <person name="Grigoriev I."/>
        </authorList>
    </citation>
    <scope>NUCLEOTIDE SEQUENCE</scope>
    <source>
        <strain evidence="1">ATCC 200398</strain>
    </source>
</reference>
<protein>
    <submittedName>
        <fullName evidence="1">Uncharacterized protein</fullName>
    </submittedName>
</protein>
<evidence type="ECO:0000313" key="2">
    <source>
        <dbReference type="Proteomes" id="UP000799755"/>
    </source>
</evidence>
<organism evidence="1 2">
    <name type="scientific">Lindgomyces ingoldianus</name>
    <dbReference type="NCBI Taxonomy" id="673940"/>
    <lineage>
        <taxon>Eukaryota</taxon>
        <taxon>Fungi</taxon>
        <taxon>Dikarya</taxon>
        <taxon>Ascomycota</taxon>
        <taxon>Pezizomycotina</taxon>
        <taxon>Dothideomycetes</taxon>
        <taxon>Pleosporomycetidae</taxon>
        <taxon>Pleosporales</taxon>
        <taxon>Lindgomycetaceae</taxon>
        <taxon>Lindgomyces</taxon>
    </lineage>
</organism>
<gene>
    <name evidence="1" type="ORF">BDR25DRAFT_393431</name>
</gene>
<evidence type="ECO:0000313" key="1">
    <source>
        <dbReference type="EMBL" id="KAF2471285.1"/>
    </source>
</evidence>
<sequence>MEIARHPSDCGERLERVVRSILGRYGKPNQGNWKPGWDSNCYQQSVTLKEAASARCVSIRPSTTIHMQSFTMASSNIDKESQAPIHSLLQNDKKNRNSVKYSSPIQQIKEDGELELRLSDEFLETSSTSEDAGGSADESAFGVIFENPLGCQRHQRLPARKEIRQHRQQLMPGKRKSSEVELVPSKRPFSTLASKSAVDQGSEQRRDSGPAENSQRPSTAPSRYRCGDPLYARDRIDSAIPLSGPEVKAFNKALDCIDDLSESAAASIIDSCEEGIEFYQRHPGEDLLWLRQPSGGYRISVRVHRLPKPLPPLEGMSQCDPPSLIRRPSVNLWDIYPPPSDWNSQILRPRDSFTEAKNWVMNVTRTNDQQVLAEVVEKMRAHEAKFDKQKLMGDRKELTNQRAGLGELLQQPKTTPFLGLMEERRTELKRTEDEYLMYEEAESLQRRCAELAQHLELLKRAGTRLDFSPSMDQGSERTPPKPGLISEFLKINQYMATGGDNRDPSSSGAASSSSSGDQAVRRVAAAAAVASGNILDNGECEVEPPRDFEYLLDADERGSNLTMEFRRGGLSHEGDEVEYESFPSLLWRREQFDTEKSKKTLKTRSPKREPVVIIQEIIGTTSSGSPMSISREDGSTEREETSHLSMPTKEASKSPPAIGAKTQQEGTAEGVFMVEEHAVPESSSPGSPMSISGEDGLSERKTVPQPDAAVKSTWTFSTTVSPTITQMEGIEDAVVAEDNAQALSSSAVNLPSEPTVRPLPASELDSLGVNEEVVPREPGTRVVDSFYSHISRGARMAFTSWSMKLLFGQSLLYDEWFGGHLDSAGYDSKLSMWSTCRASFPKHTFHLVFSLLLIGQYSHNHLPKAAPPPLRSPSPRYQHLMSILKPTFFSRQPCPFILFGFMSSRDALTPRYQIPRYAQNSPSNAQEPKLQ</sequence>
<dbReference type="Proteomes" id="UP000799755">
    <property type="component" value="Unassembled WGS sequence"/>
</dbReference>
<name>A0ACB6QWM6_9PLEO</name>